<dbReference type="InterPro" id="IPR040251">
    <property type="entry name" value="SEC31-like"/>
</dbReference>
<sequence>MKIKELNRTSHVAWSAPEVDTVLLAAGTSAQQVDLSFNTKAELEIFDPNTRDNEPLGKVETSERFHCLAWGSFGVSNGNSTKGIIAGGLDNGAICLWDPNRIINGDSALIFESKKHVGPVRSVQFNPFQAHGLASGGRNCDIFVWNVEKGEPRQLLPKPTQAEVNSIAWNKHCSYILGSCGGDGVTYIWDLRASKTIFRLNEASNERYRASCMEWNPESYMKLVTAFEDPRFSAVQLWDLRSCHTPVYTLMSHQKGVLSLAWCPKDSDLLMVSSIDCRTVVWNPNTSVHC</sequence>
<evidence type="ECO:0000313" key="11">
    <source>
        <dbReference type="Proteomes" id="UP001168821"/>
    </source>
</evidence>
<evidence type="ECO:0000256" key="1">
    <source>
        <dbReference type="ARBA" id="ARBA00004240"/>
    </source>
</evidence>
<keyword evidence="8" id="KW-0653">Protein transport</keyword>
<dbReference type="GO" id="GO:0015031">
    <property type="term" value="P:protein transport"/>
    <property type="evidence" value="ECO:0007669"/>
    <property type="project" value="UniProtKB-KW"/>
</dbReference>
<reference evidence="10" key="1">
    <citation type="journal article" date="2023" name="G3 (Bethesda)">
        <title>Whole genome assemblies of Zophobas morio and Tenebrio molitor.</title>
        <authorList>
            <person name="Kaur S."/>
            <person name="Stinson S.A."/>
            <person name="diCenzo G.C."/>
        </authorList>
    </citation>
    <scope>NUCLEOTIDE SEQUENCE</scope>
    <source>
        <strain evidence="10">QUZm001</strain>
    </source>
</reference>
<dbReference type="PROSITE" id="PS50082">
    <property type="entry name" value="WD_REPEATS_2"/>
    <property type="match status" value="2"/>
</dbReference>
<organism evidence="10 11">
    <name type="scientific">Zophobas morio</name>
    <dbReference type="NCBI Taxonomy" id="2755281"/>
    <lineage>
        <taxon>Eukaryota</taxon>
        <taxon>Metazoa</taxon>
        <taxon>Ecdysozoa</taxon>
        <taxon>Arthropoda</taxon>
        <taxon>Hexapoda</taxon>
        <taxon>Insecta</taxon>
        <taxon>Pterygota</taxon>
        <taxon>Neoptera</taxon>
        <taxon>Endopterygota</taxon>
        <taxon>Coleoptera</taxon>
        <taxon>Polyphaga</taxon>
        <taxon>Cucujiformia</taxon>
        <taxon>Tenebrionidae</taxon>
        <taxon>Zophobas</taxon>
    </lineage>
</organism>
<evidence type="ECO:0000256" key="2">
    <source>
        <dbReference type="ARBA" id="ARBA00009358"/>
    </source>
</evidence>
<dbReference type="GO" id="GO:0005198">
    <property type="term" value="F:structural molecule activity"/>
    <property type="evidence" value="ECO:0007669"/>
    <property type="project" value="TreeGrafter"/>
</dbReference>
<dbReference type="InterPro" id="IPR019775">
    <property type="entry name" value="WD40_repeat_CS"/>
</dbReference>
<evidence type="ECO:0000256" key="7">
    <source>
        <dbReference type="ARBA" id="ARBA00022892"/>
    </source>
</evidence>
<name>A0AA38HGQ2_9CUCU</name>
<keyword evidence="7" id="KW-0931">ER-Golgi transport</keyword>
<keyword evidence="3" id="KW-0813">Transport</keyword>
<dbReference type="GO" id="GO:0070971">
    <property type="term" value="C:endoplasmic reticulum exit site"/>
    <property type="evidence" value="ECO:0007669"/>
    <property type="project" value="TreeGrafter"/>
</dbReference>
<dbReference type="InterPro" id="IPR001680">
    <property type="entry name" value="WD40_rpt"/>
</dbReference>
<dbReference type="InterPro" id="IPR036322">
    <property type="entry name" value="WD40_repeat_dom_sf"/>
</dbReference>
<dbReference type="SMART" id="SM00320">
    <property type="entry name" value="WD40"/>
    <property type="match status" value="5"/>
</dbReference>
<dbReference type="GO" id="GO:0030127">
    <property type="term" value="C:COPII vesicle coat"/>
    <property type="evidence" value="ECO:0007669"/>
    <property type="project" value="TreeGrafter"/>
</dbReference>
<keyword evidence="5" id="KW-0677">Repeat</keyword>
<gene>
    <name evidence="10" type="ORF">Zmor_011752</name>
</gene>
<dbReference type="Gene3D" id="2.130.10.10">
    <property type="entry name" value="YVTN repeat-like/Quinoprotein amine dehydrogenase"/>
    <property type="match status" value="1"/>
</dbReference>
<dbReference type="InterPro" id="IPR015943">
    <property type="entry name" value="WD40/YVTN_repeat-like_dom_sf"/>
</dbReference>
<dbReference type="AlphaFoldDB" id="A0AA38HGQ2"/>
<dbReference type="PANTHER" id="PTHR13923">
    <property type="entry name" value="SEC31-RELATED PROTEIN"/>
    <property type="match status" value="1"/>
</dbReference>
<evidence type="ECO:0000256" key="8">
    <source>
        <dbReference type="ARBA" id="ARBA00022927"/>
    </source>
</evidence>
<evidence type="ECO:0000256" key="6">
    <source>
        <dbReference type="ARBA" id="ARBA00022824"/>
    </source>
</evidence>
<dbReference type="GO" id="GO:0007029">
    <property type="term" value="P:endoplasmic reticulum organization"/>
    <property type="evidence" value="ECO:0007669"/>
    <property type="project" value="TreeGrafter"/>
</dbReference>
<evidence type="ECO:0000256" key="5">
    <source>
        <dbReference type="ARBA" id="ARBA00022737"/>
    </source>
</evidence>
<proteinExistence type="inferred from homology"/>
<comment type="similarity">
    <text evidence="2">Belongs to the WD repeat SEC31 family.</text>
</comment>
<keyword evidence="6" id="KW-0256">Endoplasmic reticulum</keyword>
<evidence type="ECO:0000313" key="10">
    <source>
        <dbReference type="EMBL" id="KAJ3616645.1"/>
    </source>
</evidence>
<dbReference type="PROSITE" id="PS50294">
    <property type="entry name" value="WD_REPEATS_REGION"/>
    <property type="match status" value="1"/>
</dbReference>
<evidence type="ECO:0000256" key="4">
    <source>
        <dbReference type="ARBA" id="ARBA00022574"/>
    </source>
</evidence>
<evidence type="ECO:0000256" key="3">
    <source>
        <dbReference type="ARBA" id="ARBA00022448"/>
    </source>
</evidence>
<dbReference type="SUPFAM" id="SSF50978">
    <property type="entry name" value="WD40 repeat-like"/>
    <property type="match status" value="1"/>
</dbReference>
<protein>
    <submittedName>
        <fullName evidence="10">Uncharacterized protein</fullName>
    </submittedName>
</protein>
<keyword evidence="4 9" id="KW-0853">WD repeat</keyword>
<dbReference type="EMBL" id="JALNTZ010003114">
    <property type="protein sequence ID" value="KAJ3616645.1"/>
    <property type="molecule type" value="Genomic_DNA"/>
</dbReference>
<dbReference type="Proteomes" id="UP001168821">
    <property type="component" value="Unassembled WGS sequence"/>
</dbReference>
<keyword evidence="11" id="KW-1185">Reference proteome</keyword>
<dbReference type="Pfam" id="PF00400">
    <property type="entry name" value="WD40"/>
    <property type="match status" value="3"/>
</dbReference>
<dbReference type="PROSITE" id="PS00678">
    <property type="entry name" value="WD_REPEATS_1"/>
    <property type="match status" value="1"/>
</dbReference>
<comment type="subcellular location">
    <subcellularLocation>
        <location evidence="1">Endoplasmic reticulum</location>
    </subcellularLocation>
</comment>
<dbReference type="GO" id="GO:0090110">
    <property type="term" value="P:COPII-coated vesicle cargo loading"/>
    <property type="evidence" value="ECO:0007669"/>
    <property type="project" value="TreeGrafter"/>
</dbReference>
<accession>A0AA38HGQ2</accession>
<feature type="repeat" description="WD" evidence="9">
    <location>
        <begin position="250"/>
        <end position="283"/>
    </location>
</feature>
<feature type="repeat" description="WD" evidence="9">
    <location>
        <begin position="113"/>
        <end position="155"/>
    </location>
</feature>
<comment type="caution">
    <text evidence="10">The sequence shown here is derived from an EMBL/GenBank/DDBJ whole genome shotgun (WGS) entry which is preliminary data.</text>
</comment>
<dbReference type="PANTHER" id="PTHR13923:SF11">
    <property type="entry name" value="SECRETORY 31, ISOFORM D"/>
    <property type="match status" value="1"/>
</dbReference>
<evidence type="ECO:0000256" key="9">
    <source>
        <dbReference type="PROSITE-ProRule" id="PRU00221"/>
    </source>
</evidence>